<feature type="binding site" evidence="10">
    <location>
        <position position="133"/>
    </location>
    <ligand>
        <name>Mg(2+)</name>
        <dbReference type="ChEBI" id="CHEBI:18420"/>
    </ligand>
</feature>
<dbReference type="InterPro" id="IPR006543">
    <property type="entry name" value="Histidinol-phos"/>
</dbReference>
<evidence type="ECO:0000256" key="5">
    <source>
        <dbReference type="ARBA" id="ARBA00022801"/>
    </source>
</evidence>
<feature type="region of interest" description="Imidazoleglycerol-phosphate dehydratase" evidence="10">
    <location>
        <begin position="189"/>
        <end position="379"/>
    </location>
</feature>
<dbReference type="PROSITE" id="PS00955">
    <property type="entry name" value="IGP_DEHYDRATASE_2"/>
    <property type="match status" value="1"/>
</dbReference>
<dbReference type="EMBL" id="JBHUPB010000008">
    <property type="protein sequence ID" value="MFD2968022.1"/>
    <property type="molecule type" value="Genomic_DNA"/>
</dbReference>
<organism evidence="11 12">
    <name type="scientific">Sphingobacterium bambusae</name>
    <dbReference type="NCBI Taxonomy" id="662858"/>
    <lineage>
        <taxon>Bacteria</taxon>
        <taxon>Pseudomonadati</taxon>
        <taxon>Bacteroidota</taxon>
        <taxon>Sphingobacteriia</taxon>
        <taxon>Sphingobacteriales</taxon>
        <taxon>Sphingobacteriaceae</taxon>
        <taxon>Sphingobacterium</taxon>
    </lineage>
</organism>
<dbReference type="InterPro" id="IPR000807">
    <property type="entry name" value="ImidazoleglycerolP_deHydtase"/>
</dbReference>
<dbReference type="NCBIfam" id="NF003937">
    <property type="entry name" value="PRK05446.1"/>
    <property type="match status" value="1"/>
</dbReference>
<evidence type="ECO:0000313" key="11">
    <source>
        <dbReference type="EMBL" id="MFD2968022.1"/>
    </source>
</evidence>
<evidence type="ECO:0000256" key="9">
    <source>
        <dbReference type="ARBA" id="ARBA00023268"/>
    </source>
</evidence>
<comment type="pathway">
    <text evidence="1 10">Amino-acid biosynthesis; L-histidine biosynthesis; L-histidine from 5-phospho-alpha-D-ribose 1-diphosphate: step 6/9.</text>
</comment>
<dbReference type="SUPFAM" id="SSF54211">
    <property type="entry name" value="Ribosomal protein S5 domain 2-like"/>
    <property type="match status" value="2"/>
</dbReference>
<protein>
    <recommendedName>
        <fullName evidence="10">Histidine biosynthesis bifunctional protein HisB</fullName>
    </recommendedName>
    <domain>
        <recommendedName>
            <fullName evidence="10">Histidinol-phosphatase</fullName>
            <ecNumber evidence="10">3.1.3.15</ecNumber>
        </recommendedName>
    </domain>
    <domain>
        <recommendedName>
            <fullName evidence="10">Imidazoleglycerol-phosphate dehydratase</fullName>
            <shortName evidence="10">IGPD</shortName>
            <ecNumber evidence="10">4.2.1.19</ecNumber>
        </recommendedName>
    </domain>
</protein>
<comment type="similarity">
    <text evidence="10">In the C-terminal section; belongs to the imidazoleglycerol-phosphate dehydratase family.</text>
</comment>
<keyword evidence="8 10" id="KW-0456">Lyase</keyword>
<comment type="pathway">
    <text evidence="10">Amino-acid biosynthesis; L-histidine biosynthesis; L-histidine from 5-phospho-alpha-D-ribose 1-diphosphate: step 8/9.</text>
</comment>
<dbReference type="NCBIfam" id="TIGR01662">
    <property type="entry name" value="HAD-SF-IIIA"/>
    <property type="match status" value="1"/>
</dbReference>
<evidence type="ECO:0000256" key="4">
    <source>
        <dbReference type="ARBA" id="ARBA00022723"/>
    </source>
</evidence>
<gene>
    <name evidence="10 11" type="primary">hisB</name>
    <name evidence="11" type="ORF">ACFS7Y_11525</name>
</gene>
<dbReference type="RefSeq" id="WP_320185982.1">
    <property type="nucleotide sequence ID" value="NZ_CP138332.1"/>
</dbReference>
<evidence type="ECO:0000256" key="7">
    <source>
        <dbReference type="ARBA" id="ARBA00023102"/>
    </source>
</evidence>
<feature type="region of interest" description="Histidinol-phosphatase" evidence="10">
    <location>
        <begin position="1"/>
        <end position="188"/>
    </location>
</feature>
<evidence type="ECO:0000256" key="3">
    <source>
        <dbReference type="ARBA" id="ARBA00022605"/>
    </source>
</evidence>
<comment type="similarity">
    <text evidence="10">In the N-terminal section; belongs to the histidinol-phosphatase family.</text>
</comment>
<evidence type="ECO:0000256" key="1">
    <source>
        <dbReference type="ARBA" id="ARBA00005047"/>
    </source>
</evidence>
<feature type="active site" description="Nucleophile" evidence="10">
    <location>
        <position position="12"/>
    </location>
</feature>
<comment type="catalytic activity">
    <reaction evidence="10">
        <text>D-erythro-1-(imidazol-4-yl)glycerol 3-phosphate = 3-(imidazol-4-yl)-2-oxopropyl phosphate + H2O</text>
        <dbReference type="Rhea" id="RHEA:11040"/>
        <dbReference type="ChEBI" id="CHEBI:15377"/>
        <dbReference type="ChEBI" id="CHEBI:57766"/>
        <dbReference type="ChEBI" id="CHEBI:58278"/>
        <dbReference type="EC" id="4.2.1.19"/>
    </reaction>
</comment>
<dbReference type="InterPro" id="IPR023214">
    <property type="entry name" value="HAD_sf"/>
</dbReference>
<keyword evidence="2 10" id="KW-0963">Cytoplasm</keyword>
<proteinExistence type="inferred from homology"/>
<dbReference type="InterPro" id="IPR006549">
    <property type="entry name" value="HAD-SF_hydro_IIIA"/>
</dbReference>
<evidence type="ECO:0000256" key="10">
    <source>
        <dbReference type="HAMAP-Rule" id="MF_01022"/>
    </source>
</evidence>
<dbReference type="InterPro" id="IPR020568">
    <property type="entry name" value="Ribosomal_Su5_D2-typ_SF"/>
</dbReference>
<accession>A0ABW6BFH0</accession>
<keyword evidence="7 10" id="KW-0368">Histidine biosynthesis</keyword>
<keyword evidence="9 10" id="KW-0511">Multifunctional enzyme</keyword>
<dbReference type="PROSITE" id="PS00954">
    <property type="entry name" value="IGP_DEHYDRATASE_1"/>
    <property type="match status" value="1"/>
</dbReference>
<evidence type="ECO:0000256" key="6">
    <source>
        <dbReference type="ARBA" id="ARBA00022842"/>
    </source>
</evidence>
<feature type="active site" description="Proton donor" evidence="10">
    <location>
        <position position="14"/>
    </location>
</feature>
<evidence type="ECO:0000256" key="8">
    <source>
        <dbReference type="ARBA" id="ARBA00023239"/>
    </source>
</evidence>
<dbReference type="Pfam" id="PF13242">
    <property type="entry name" value="Hydrolase_like"/>
    <property type="match status" value="1"/>
</dbReference>
<evidence type="ECO:0000313" key="12">
    <source>
        <dbReference type="Proteomes" id="UP001597525"/>
    </source>
</evidence>
<dbReference type="InterPro" id="IPR038494">
    <property type="entry name" value="IGPD_sf"/>
</dbReference>
<keyword evidence="5 10" id="KW-0378">Hydrolase</keyword>
<dbReference type="InterPro" id="IPR005954">
    <property type="entry name" value="HisB_N"/>
</dbReference>
<dbReference type="Gene3D" id="3.30.230.40">
    <property type="entry name" value="Imidazole glycerol phosphate dehydratase, domain 1"/>
    <property type="match status" value="2"/>
</dbReference>
<comment type="caution">
    <text evidence="11">The sequence shown here is derived from an EMBL/GenBank/DDBJ whole genome shotgun (WGS) entry which is preliminary data.</text>
</comment>
<keyword evidence="4 10" id="KW-0479">Metal-binding</keyword>
<comment type="catalytic activity">
    <reaction evidence="10">
        <text>L-histidinol phosphate + H2O = L-histidinol + phosphate</text>
        <dbReference type="Rhea" id="RHEA:14465"/>
        <dbReference type="ChEBI" id="CHEBI:15377"/>
        <dbReference type="ChEBI" id="CHEBI:43474"/>
        <dbReference type="ChEBI" id="CHEBI:57699"/>
        <dbReference type="ChEBI" id="CHEBI:57980"/>
        <dbReference type="EC" id="3.1.3.15"/>
    </reaction>
</comment>
<dbReference type="HAMAP" id="MF_00076">
    <property type="entry name" value="HisB"/>
    <property type="match status" value="1"/>
</dbReference>
<dbReference type="InterPro" id="IPR020565">
    <property type="entry name" value="ImidazoleglycerP_deHydtase_CS"/>
</dbReference>
<dbReference type="Gene3D" id="3.40.50.1000">
    <property type="entry name" value="HAD superfamily/HAD-like"/>
    <property type="match status" value="1"/>
</dbReference>
<dbReference type="GO" id="GO:0004401">
    <property type="term" value="F:histidinol-phosphatase activity"/>
    <property type="evidence" value="ECO:0007669"/>
    <property type="project" value="UniProtKB-EC"/>
</dbReference>
<comment type="cofactor">
    <cofactor evidence="10">
        <name>Mg(2+)</name>
        <dbReference type="ChEBI" id="CHEBI:18420"/>
    </cofactor>
</comment>
<dbReference type="SUPFAM" id="SSF56784">
    <property type="entry name" value="HAD-like"/>
    <property type="match status" value="1"/>
</dbReference>
<keyword evidence="12" id="KW-1185">Reference proteome</keyword>
<dbReference type="EC" id="4.2.1.19" evidence="10"/>
<dbReference type="NCBIfam" id="TIGR01656">
    <property type="entry name" value="Histidinol-ppas"/>
    <property type="match status" value="1"/>
</dbReference>
<sequence>MPEIVKRVLFIDRDGTLILEPEDEQIDSFAKLKFYPGALQYLPRIAKELDFELVLVSNQDGLGTDSHPEANFWPVHEFIVETFAAEGVHFADQHIDRTFPHENALTRKPGVGMLQAYFDTEKYNLAESFVIGDRLNDVKLAENLGAKAIWLRNNDTLGSTENLVYETNVVALESGDWKAIYEFLKLGTRSGVHHRKTNETDIYIALNLDGSGKASIDTGLPFFDHMLDQIARHGAIDLTVKAKGDLHIDEHHTIEDTGIALGEIFLQVLGDKRGIERYAFTLPMDDCLAQVAIDFGGRNWIVWDATFNREKIGDMPTEMFFHFFKSFSDASKSNLNIKAEGENEHHKIEAIFKAFAKSIKKAVRRDAENMQLPSTKGVL</sequence>
<dbReference type="NCBIfam" id="TIGR01261">
    <property type="entry name" value="hisB_Nterm"/>
    <property type="match status" value="1"/>
</dbReference>
<dbReference type="InterPro" id="IPR020566">
    <property type="entry name" value="His_synth_bifunc_HisB"/>
</dbReference>
<name>A0ABW6BFH0_9SPHI</name>
<comment type="subcellular location">
    <subcellularLocation>
        <location evidence="10">Cytoplasm</location>
    </subcellularLocation>
</comment>
<dbReference type="CDD" id="cd07914">
    <property type="entry name" value="IGPD"/>
    <property type="match status" value="1"/>
</dbReference>
<keyword evidence="6 10" id="KW-0460">Magnesium</keyword>
<dbReference type="Pfam" id="PF00475">
    <property type="entry name" value="IGPD"/>
    <property type="match status" value="1"/>
</dbReference>
<feature type="binding site" evidence="10">
    <location>
        <position position="12"/>
    </location>
    <ligand>
        <name>Mg(2+)</name>
        <dbReference type="ChEBI" id="CHEBI:18420"/>
    </ligand>
</feature>
<comment type="caution">
    <text evidence="10">Lacks conserved residue(s) required for the propagation of feature annotation.</text>
</comment>
<dbReference type="HAMAP" id="MF_01022">
    <property type="entry name" value="Bifunc_HisB"/>
    <property type="match status" value="1"/>
</dbReference>
<dbReference type="InterPro" id="IPR036412">
    <property type="entry name" value="HAD-like_sf"/>
</dbReference>
<keyword evidence="3 10" id="KW-0028">Amino-acid biosynthesis</keyword>
<dbReference type="PANTHER" id="PTHR23133">
    <property type="entry name" value="IMIDAZOLEGLYCEROL-PHOSPHATE DEHYDRATASE HIS7"/>
    <property type="match status" value="1"/>
</dbReference>
<dbReference type="PANTHER" id="PTHR23133:SF2">
    <property type="entry name" value="IMIDAZOLEGLYCEROL-PHOSPHATE DEHYDRATASE"/>
    <property type="match status" value="1"/>
</dbReference>
<dbReference type="NCBIfam" id="NF002114">
    <property type="entry name" value="PRK00951.2-4"/>
    <property type="match status" value="1"/>
</dbReference>
<dbReference type="EC" id="3.1.3.15" evidence="10"/>
<evidence type="ECO:0000256" key="2">
    <source>
        <dbReference type="ARBA" id="ARBA00022490"/>
    </source>
</evidence>
<dbReference type="Proteomes" id="UP001597525">
    <property type="component" value="Unassembled WGS sequence"/>
</dbReference>
<feature type="binding site" evidence="10">
    <location>
        <position position="14"/>
    </location>
    <ligand>
        <name>Mg(2+)</name>
        <dbReference type="ChEBI" id="CHEBI:18420"/>
    </ligand>
</feature>
<dbReference type="GO" id="GO:0004424">
    <property type="term" value="F:imidazoleglycerol-phosphate dehydratase activity"/>
    <property type="evidence" value="ECO:0007669"/>
    <property type="project" value="UniProtKB-EC"/>
</dbReference>
<dbReference type="NCBIfam" id="NF002111">
    <property type="entry name" value="PRK00951.2-1"/>
    <property type="match status" value="1"/>
</dbReference>
<reference evidence="12" key="1">
    <citation type="journal article" date="2019" name="Int. J. Syst. Evol. Microbiol.">
        <title>The Global Catalogue of Microorganisms (GCM) 10K type strain sequencing project: providing services to taxonomists for standard genome sequencing and annotation.</title>
        <authorList>
            <consortium name="The Broad Institute Genomics Platform"/>
            <consortium name="The Broad Institute Genome Sequencing Center for Infectious Disease"/>
            <person name="Wu L."/>
            <person name="Ma J."/>
        </authorList>
    </citation>
    <scope>NUCLEOTIDE SEQUENCE [LARGE SCALE GENOMIC DNA]</scope>
    <source>
        <strain evidence="12">KCTC 22814</strain>
    </source>
</reference>